<sequence>MATFSWGLPGITLDPPPLRDGQAFPAFPPPWNRLIFGPVGLYELRRKLGVHAAEPGVFQRYRQRFLTADIAWFAAGASTDGQHRVGQPGFFPALELLRRPLVTGPEGSQIRRALSDQMQVAIWDMATTWDRAFGGTTMIMHIDGTTRPNTPAEPQYLRAPTYLPPAFVAAHPDSHAPIARIVQTFIEAVGVPTVVQWRLNAQRLNWSLTQAGMSGSVNTPSNQLIPPPRPNSSLYHFFGRHPGTLDALIASPPSSSRPAILIDDDDDYDNDLNEASFALMDALERASYAEEQATQRLIRINELEEQVNVLLNQVNTARRAAPSAPTTPARSRATPQHTPQRAVGPIRGGPPPYSPSVNPRSPLALSPDRLRAEISPGDNRLDGFIEAHGLGNHAAAIKLVIRVFNPVKWYEELENLGIPAANEGRLIGRLKFKFPLRSVPAAPTVTPANLFKKIHLHPTMPAVYTTVAAASAARRRPDEPPKKTAPLTAEQQKEKRDARADKQARMDAKVRKWMEDTNALANSMAEEFDVKPRYILDIFFQGGAHMIHHQEVTNPYNAFKALKAAEVREAGESKDAQELHLDYFDEYNKLTEEERKKLVTEYDKIKERNFSLRRDTPRAKIQDVSNVVRNMKMLMYGMAQRVGIEGFFCVVRNNVEFKMEPEWYFTSRELENYMEIATRKRWVTGEIGAKLEAFAIAGCDPVNMLRTAKQKIDFMKGEIRARLSKGLEEVSKVPDARLAWTWFEEDVIQRYDVVLEGWTAGSTIVDPSKLSSSQTVIRTLLEAVKSGDCAFRKLGPTEAAARRKKWDEDVASGKAIAKHRAARSDAGVPRKRTHAEREGEGEGDESDENTAPAAISTPPGAPTKRLRTGHNEQRASTVSQKKKAPAANKNKAVPRKQAPAASASGTRNDATTAAALKRLKESRPRPRITSNAIITSEDERDDDPEADEEGDGPAAAATDGTAAATDGTARGDGTAQSMPTDLFAFGAPTDPFTYGAPGQDFAYGVPLEFGAPTIDYGAPGGGIIPSTHYRPASTAVSSVPHTSYYR</sequence>
<feature type="region of interest" description="Disordered" evidence="1">
    <location>
        <begin position="798"/>
        <end position="980"/>
    </location>
</feature>
<keyword evidence="3" id="KW-1185">Reference proteome</keyword>
<comment type="caution">
    <text evidence="2">The sequence shown here is derived from an EMBL/GenBank/DDBJ whole genome shotgun (WGS) entry which is preliminary data.</text>
</comment>
<evidence type="ECO:0000256" key="1">
    <source>
        <dbReference type="SAM" id="MobiDB-lite"/>
    </source>
</evidence>
<feature type="region of interest" description="Disordered" evidence="1">
    <location>
        <begin position="318"/>
        <end position="361"/>
    </location>
</feature>
<name>A0AAD7K2K0_9AGAR</name>
<protein>
    <submittedName>
        <fullName evidence="2">Uncharacterized protein</fullName>
    </submittedName>
</protein>
<dbReference type="EMBL" id="JARKIB010000010">
    <property type="protein sequence ID" value="KAJ7775572.1"/>
    <property type="molecule type" value="Genomic_DNA"/>
</dbReference>
<dbReference type="Proteomes" id="UP001215598">
    <property type="component" value="Unassembled WGS sequence"/>
</dbReference>
<accession>A0AAD7K2K0</accession>
<feature type="compositionally biased region" description="Acidic residues" evidence="1">
    <location>
        <begin position="936"/>
        <end position="951"/>
    </location>
</feature>
<feature type="compositionally biased region" description="Basic and acidic residues" evidence="1">
    <location>
        <begin position="491"/>
        <end position="508"/>
    </location>
</feature>
<evidence type="ECO:0000313" key="2">
    <source>
        <dbReference type="EMBL" id="KAJ7775572.1"/>
    </source>
</evidence>
<organism evidence="2 3">
    <name type="scientific">Mycena metata</name>
    <dbReference type="NCBI Taxonomy" id="1033252"/>
    <lineage>
        <taxon>Eukaryota</taxon>
        <taxon>Fungi</taxon>
        <taxon>Dikarya</taxon>
        <taxon>Basidiomycota</taxon>
        <taxon>Agaricomycotina</taxon>
        <taxon>Agaricomycetes</taxon>
        <taxon>Agaricomycetidae</taxon>
        <taxon>Agaricales</taxon>
        <taxon>Marasmiineae</taxon>
        <taxon>Mycenaceae</taxon>
        <taxon>Mycena</taxon>
    </lineage>
</organism>
<dbReference type="AlphaFoldDB" id="A0AAD7K2K0"/>
<feature type="compositionally biased region" description="Low complexity" evidence="1">
    <location>
        <begin position="318"/>
        <end position="335"/>
    </location>
</feature>
<feature type="compositionally biased region" description="Low complexity" evidence="1">
    <location>
        <begin position="952"/>
        <end position="975"/>
    </location>
</feature>
<gene>
    <name evidence="2" type="ORF">B0H16DRAFT_1450196</name>
</gene>
<reference evidence="2" key="1">
    <citation type="submission" date="2023-03" db="EMBL/GenBank/DDBJ databases">
        <title>Massive genome expansion in bonnet fungi (Mycena s.s.) driven by repeated elements and novel gene families across ecological guilds.</title>
        <authorList>
            <consortium name="Lawrence Berkeley National Laboratory"/>
            <person name="Harder C.B."/>
            <person name="Miyauchi S."/>
            <person name="Viragh M."/>
            <person name="Kuo A."/>
            <person name="Thoen E."/>
            <person name="Andreopoulos B."/>
            <person name="Lu D."/>
            <person name="Skrede I."/>
            <person name="Drula E."/>
            <person name="Henrissat B."/>
            <person name="Morin E."/>
            <person name="Kohler A."/>
            <person name="Barry K."/>
            <person name="LaButti K."/>
            <person name="Morin E."/>
            <person name="Salamov A."/>
            <person name="Lipzen A."/>
            <person name="Mereny Z."/>
            <person name="Hegedus B."/>
            <person name="Baldrian P."/>
            <person name="Stursova M."/>
            <person name="Weitz H."/>
            <person name="Taylor A."/>
            <person name="Grigoriev I.V."/>
            <person name="Nagy L.G."/>
            <person name="Martin F."/>
            <person name="Kauserud H."/>
        </authorList>
    </citation>
    <scope>NUCLEOTIDE SEQUENCE</scope>
    <source>
        <strain evidence="2">CBHHK182m</strain>
    </source>
</reference>
<proteinExistence type="predicted"/>
<feature type="region of interest" description="Disordered" evidence="1">
    <location>
        <begin position="471"/>
        <end position="508"/>
    </location>
</feature>
<evidence type="ECO:0000313" key="3">
    <source>
        <dbReference type="Proteomes" id="UP001215598"/>
    </source>
</evidence>